<dbReference type="InterPro" id="IPR013710">
    <property type="entry name" value="DapH_N"/>
</dbReference>
<dbReference type="UniPathway" id="UPA00034">
    <property type="reaction ID" value="UER00022"/>
</dbReference>
<keyword evidence="3 7" id="KW-0677">Repeat</keyword>
<evidence type="ECO:0000256" key="7">
    <source>
        <dbReference type="HAMAP-Rule" id="MF_01691"/>
    </source>
</evidence>
<dbReference type="Gene3D" id="2.160.10.10">
    <property type="entry name" value="Hexapeptide repeat proteins"/>
    <property type="match status" value="1"/>
</dbReference>
<dbReference type="CDD" id="cd03350">
    <property type="entry name" value="LbH_THP_succinylT"/>
    <property type="match status" value="1"/>
</dbReference>
<dbReference type="GO" id="GO:0019877">
    <property type="term" value="P:diaminopimelate biosynthetic process"/>
    <property type="evidence" value="ECO:0007669"/>
    <property type="project" value="UniProtKB-UniRule"/>
</dbReference>
<dbReference type="InterPro" id="IPR019873">
    <property type="entry name" value="DapH"/>
</dbReference>
<evidence type="ECO:0000256" key="6">
    <source>
        <dbReference type="ARBA" id="ARBA00023315"/>
    </source>
</evidence>
<evidence type="ECO:0000256" key="3">
    <source>
        <dbReference type="ARBA" id="ARBA00022737"/>
    </source>
</evidence>
<keyword evidence="10" id="KW-1185">Reference proteome</keyword>
<dbReference type="Pfam" id="PF00132">
    <property type="entry name" value="Hexapep"/>
    <property type="match status" value="1"/>
</dbReference>
<keyword evidence="2 7" id="KW-0808">Transferase</keyword>
<keyword evidence="4 7" id="KW-0220">Diaminopimelate biosynthesis</keyword>
<dbReference type="InterPro" id="IPR011004">
    <property type="entry name" value="Trimer_LpxA-like_sf"/>
</dbReference>
<comment type="catalytic activity">
    <reaction evidence="7">
        <text>(S)-2,3,4,5-tetrahydrodipicolinate + acetyl-CoA + H2O = L-2-acetamido-6-oxoheptanedioate + CoA</text>
        <dbReference type="Rhea" id="RHEA:13085"/>
        <dbReference type="ChEBI" id="CHEBI:15377"/>
        <dbReference type="ChEBI" id="CHEBI:16845"/>
        <dbReference type="ChEBI" id="CHEBI:57287"/>
        <dbReference type="ChEBI" id="CHEBI:57288"/>
        <dbReference type="ChEBI" id="CHEBI:58117"/>
        <dbReference type="EC" id="2.3.1.89"/>
    </reaction>
</comment>
<evidence type="ECO:0000259" key="8">
    <source>
        <dbReference type="Pfam" id="PF08503"/>
    </source>
</evidence>
<dbReference type="AlphaFoldDB" id="A0A073K3E0"/>
<feature type="domain" description="2,3,4,5-tetrahydropyridine-2,6-dicarboxylate N-acetyltransferase N-terminal" evidence="8">
    <location>
        <begin position="4"/>
        <end position="87"/>
    </location>
</feature>
<gene>
    <name evidence="7" type="primary">dapH</name>
    <name evidence="9" type="ORF">BAMA_09270</name>
</gene>
<comment type="pathway">
    <text evidence="7">Amino-acid biosynthesis; L-lysine biosynthesis via DAP pathway; LL-2,6-diaminopimelate from (S)-tetrahydrodipicolinate (acetylase route): step 1/3.</text>
</comment>
<dbReference type="GO" id="GO:0009089">
    <property type="term" value="P:lysine biosynthetic process via diaminopimelate"/>
    <property type="evidence" value="ECO:0007669"/>
    <property type="project" value="UniProtKB-UniRule"/>
</dbReference>
<name>A0A073K3E0_9BACI</name>
<dbReference type="EMBL" id="JOTN01000002">
    <property type="protein sequence ID" value="KEK20975.1"/>
    <property type="molecule type" value="Genomic_DNA"/>
</dbReference>
<dbReference type="PANTHER" id="PTHR43300:SF10">
    <property type="entry name" value="2,3,4,5-TETRAHYDROPYRIDINE-2,6-DICARBOXYLATE N-ACETYLTRANSFERASE"/>
    <property type="match status" value="1"/>
</dbReference>
<evidence type="ECO:0000313" key="9">
    <source>
        <dbReference type="EMBL" id="KEK20975.1"/>
    </source>
</evidence>
<dbReference type="HAMAP" id="MF_01691">
    <property type="entry name" value="DapH"/>
    <property type="match status" value="1"/>
</dbReference>
<dbReference type="NCBIfam" id="TIGR03532">
    <property type="entry name" value="DapD_Ac"/>
    <property type="match status" value="1"/>
</dbReference>
<evidence type="ECO:0000256" key="4">
    <source>
        <dbReference type="ARBA" id="ARBA00022915"/>
    </source>
</evidence>
<accession>A0A073K3E0</accession>
<dbReference type="OrthoDB" id="9788080at2"/>
<protein>
    <recommendedName>
        <fullName evidence="7">2,3,4,5-tetrahydropyridine-2,6-dicarboxylate N-acetyltransferase</fullName>
        <ecNumber evidence="7">2.3.1.89</ecNumber>
    </recommendedName>
    <alternativeName>
        <fullName evidence="7">Tetrahydrodipicolinate N-acetyltransferase</fullName>
        <shortName evidence="7">THP acetyltransferase</shortName>
        <shortName evidence="7">Tetrahydropicolinate acetylase</shortName>
    </alternativeName>
</protein>
<dbReference type="EC" id="2.3.1.89" evidence="7"/>
<proteinExistence type="inferred from homology"/>
<dbReference type="STRING" id="574376.BAMA_09270"/>
<dbReference type="InterPro" id="IPR001451">
    <property type="entry name" value="Hexapep"/>
</dbReference>
<comment type="similarity">
    <text evidence="7">Belongs to the transferase hexapeptide repeat family. DapH subfamily.</text>
</comment>
<dbReference type="SUPFAM" id="SSF51161">
    <property type="entry name" value="Trimeric LpxA-like enzymes"/>
    <property type="match status" value="1"/>
</dbReference>
<dbReference type="PROSITE" id="PS00101">
    <property type="entry name" value="HEXAPEP_TRANSFERASES"/>
    <property type="match status" value="1"/>
</dbReference>
<keyword evidence="6 7" id="KW-0012">Acyltransferase</keyword>
<evidence type="ECO:0000313" key="10">
    <source>
        <dbReference type="Proteomes" id="UP000027822"/>
    </source>
</evidence>
<keyword evidence="1 7" id="KW-0028">Amino-acid biosynthesis</keyword>
<dbReference type="GO" id="GO:0047200">
    <property type="term" value="F:tetrahydrodipicolinate N-acetyltransferase activity"/>
    <property type="evidence" value="ECO:0007669"/>
    <property type="project" value="UniProtKB-UniRule"/>
</dbReference>
<dbReference type="PANTHER" id="PTHR43300">
    <property type="entry name" value="ACETYLTRANSFERASE"/>
    <property type="match status" value="1"/>
</dbReference>
<organism evidence="9 10">
    <name type="scientific">Bacillus manliponensis</name>
    <dbReference type="NCBI Taxonomy" id="574376"/>
    <lineage>
        <taxon>Bacteria</taxon>
        <taxon>Bacillati</taxon>
        <taxon>Bacillota</taxon>
        <taxon>Bacilli</taxon>
        <taxon>Bacillales</taxon>
        <taxon>Bacillaceae</taxon>
        <taxon>Bacillus</taxon>
        <taxon>Bacillus cereus group</taxon>
    </lineage>
</organism>
<dbReference type="Gene3D" id="3.30.70.250">
    <property type="entry name" value="Malonyl-CoA ACP transacylase, ACP-binding"/>
    <property type="match status" value="1"/>
</dbReference>
<reference evidence="9 10" key="1">
    <citation type="submission" date="2014-06" db="EMBL/GenBank/DDBJ databases">
        <title>Draft genome sequence of Bacillus manliponensis JCM 15802 (MCCC 1A00708).</title>
        <authorList>
            <person name="Lai Q."/>
            <person name="Liu Y."/>
            <person name="Shao Z."/>
        </authorList>
    </citation>
    <scope>NUCLEOTIDE SEQUENCE [LARGE SCALE GENOMIC DNA]</scope>
    <source>
        <strain evidence="9 10">JCM 15802</strain>
    </source>
</reference>
<dbReference type="eggNOG" id="COG2171">
    <property type="taxonomic scope" value="Bacteria"/>
</dbReference>
<dbReference type="Proteomes" id="UP000027822">
    <property type="component" value="Unassembled WGS sequence"/>
</dbReference>
<dbReference type="RefSeq" id="WP_034635854.1">
    <property type="nucleotide sequence ID" value="NZ_CBCSJC010000001.1"/>
</dbReference>
<evidence type="ECO:0000256" key="2">
    <source>
        <dbReference type="ARBA" id="ARBA00022679"/>
    </source>
</evidence>
<keyword evidence="5 7" id="KW-0457">Lysine biosynthesis</keyword>
<comment type="caution">
    <text evidence="9">The sequence shown here is derived from an EMBL/GenBank/DDBJ whole genome shotgun (WGS) entry which is preliminary data.</text>
</comment>
<evidence type="ECO:0000256" key="5">
    <source>
        <dbReference type="ARBA" id="ARBA00023154"/>
    </source>
</evidence>
<evidence type="ECO:0000256" key="1">
    <source>
        <dbReference type="ARBA" id="ARBA00022605"/>
    </source>
</evidence>
<dbReference type="InterPro" id="IPR050179">
    <property type="entry name" value="Trans_hexapeptide_repeat"/>
</dbReference>
<dbReference type="Pfam" id="PF14602">
    <property type="entry name" value="Hexapep_2"/>
    <property type="match status" value="1"/>
</dbReference>
<dbReference type="Pfam" id="PF08503">
    <property type="entry name" value="DapH_N"/>
    <property type="match status" value="1"/>
</dbReference>
<dbReference type="InterPro" id="IPR018357">
    <property type="entry name" value="Hexapep_transf_CS"/>
</dbReference>
<comment type="function">
    <text evidence="7">Catalyzes the transfer of an acetyl group from acetyl-CoA to tetrahydrodipicolinate.</text>
</comment>
<sequence>MKMMDANEIISFIQNSEKKTPVKVYIKGDLKEITFPEQVQAFVNKKTGVLFGEWSDIQAVLEENKKYIVDYVVENDRRNSAIPMLDLKGINARIEPGAIIRDQVEIGDNAVIMMNATINIGAVIGEGTMIDMNAVLGGRATVGKNCHVGAGAVLAGVIEPPSAKPVIVEDDVVIGANVVVLEGVTVGKGAVVAAGAVVTEDVPPYTVVAGTPARVIKEIDEKTKAKTEIKQELRQLNPTK</sequence>